<name>A0A3B4C2P9_PYGNA</name>
<evidence type="ECO:0000313" key="3">
    <source>
        <dbReference type="Ensembl" id="ENSPNAP00000005285.2"/>
    </source>
</evidence>
<dbReference type="InterPro" id="IPR016186">
    <property type="entry name" value="C-type_lectin-like/link_sf"/>
</dbReference>
<dbReference type="PROSITE" id="PS50041">
    <property type="entry name" value="C_TYPE_LECTIN_2"/>
    <property type="match status" value="1"/>
</dbReference>
<dbReference type="Pfam" id="PF00059">
    <property type="entry name" value="Lectin_C"/>
    <property type="match status" value="1"/>
</dbReference>
<feature type="signal peptide" evidence="1">
    <location>
        <begin position="1"/>
        <end position="17"/>
    </location>
</feature>
<evidence type="ECO:0000256" key="1">
    <source>
        <dbReference type="SAM" id="SignalP"/>
    </source>
</evidence>
<evidence type="ECO:0000313" key="4">
    <source>
        <dbReference type="Proteomes" id="UP001501920"/>
    </source>
</evidence>
<dbReference type="PANTHER" id="PTHR45784:SF3">
    <property type="entry name" value="C-TYPE LECTIN DOMAIN FAMILY 4 MEMBER K-LIKE-RELATED"/>
    <property type="match status" value="1"/>
</dbReference>
<feature type="domain" description="C-type lectin" evidence="2">
    <location>
        <begin position="17"/>
        <end position="132"/>
    </location>
</feature>
<dbReference type="CDD" id="cd00037">
    <property type="entry name" value="CLECT"/>
    <property type="match status" value="1"/>
</dbReference>
<dbReference type="InterPro" id="IPR001304">
    <property type="entry name" value="C-type_lectin-like"/>
</dbReference>
<dbReference type="InterPro" id="IPR016187">
    <property type="entry name" value="CTDL_fold"/>
</dbReference>
<feature type="chain" id="PRO_5043758505" description="C-type lectin domain-containing protein" evidence="1">
    <location>
        <begin position="18"/>
        <end position="146"/>
    </location>
</feature>
<reference evidence="3 4" key="1">
    <citation type="submission" date="2020-10" db="EMBL/GenBank/DDBJ databases">
        <title>Pygocentrus nattereri (red-bellied piranha) genome, fPygNat1, primary haplotype.</title>
        <authorList>
            <person name="Myers G."/>
            <person name="Meyer A."/>
            <person name="Karagic N."/>
            <person name="Pippel M."/>
            <person name="Winkler S."/>
            <person name="Tracey A."/>
            <person name="Wood J."/>
            <person name="Formenti G."/>
            <person name="Howe K."/>
            <person name="Fedrigo O."/>
            <person name="Jarvis E.D."/>
        </authorList>
    </citation>
    <scope>NUCLEOTIDE SEQUENCE [LARGE SCALE GENOMIC DNA]</scope>
</reference>
<keyword evidence="4" id="KW-1185">Reference proteome</keyword>
<sequence>MLTRAFISTALWTLSFCGTRQFHVVNVNKNWTDAQKYCREKFTDLATIESKEEMNALLVGVIGTEGLFWIGLSQNVEQNIWIWSDVSNFSYRYWNTGEPNNPVGDVCVILWNPSTYRWNDLSFYYLHPFICYKPLGGNSCLLCLHC</sequence>
<reference evidence="3" key="3">
    <citation type="submission" date="2025-09" db="UniProtKB">
        <authorList>
            <consortium name="Ensembl"/>
        </authorList>
    </citation>
    <scope>IDENTIFICATION</scope>
</reference>
<accession>A0A3B4C2P9</accession>
<keyword evidence="1" id="KW-0732">Signal</keyword>
<reference evidence="3" key="2">
    <citation type="submission" date="2025-08" db="UniProtKB">
        <authorList>
            <consortium name="Ensembl"/>
        </authorList>
    </citation>
    <scope>IDENTIFICATION</scope>
</reference>
<dbReference type="SMART" id="SM00034">
    <property type="entry name" value="CLECT"/>
    <property type="match status" value="1"/>
</dbReference>
<dbReference type="OMA" id="NWSSINC"/>
<dbReference type="SUPFAM" id="SSF56436">
    <property type="entry name" value="C-type lectin-like"/>
    <property type="match status" value="1"/>
</dbReference>
<dbReference type="Proteomes" id="UP001501920">
    <property type="component" value="Chromosome 2"/>
</dbReference>
<evidence type="ECO:0000259" key="2">
    <source>
        <dbReference type="PROSITE" id="PS50041"/>
    </source>
</evidence>
<dbReference type="Gene3D" id="3.10.100.10">
    <property type="entry name" value="Mannose-Binding Protein A, subunit A"/>
    <property type="match status" value="1"/>
</dbReference>
<protein>
    <recommendedName>
        <fullName evidence="2">C-type lectin domain-containing protein</fullName>
    </recommendedName>
</protein>
<dbReference type="AlphaFoldDB" id="A0A3B4C2P9"/>
<proteinExistence type="predicted"/>
<organism evidence="3 4">
    <name type="scientific">Pygocentrus nattereri</name>
    <name type="common">Red-bellied piranha</name>
    <dbReference type="NCBI Taxonomy" id="42514"/>
    <lineage>
        <taxon>Eukaryota</taxon>
        <taxon>Metazoa</taxon>
        <taxon>Chordata</taxon>
        <taxon>Craniata</taxon>
        <taxon>Vertebrata</taxon>
        <taxon>Euteleostomi</taxon>
        <taxon>Actinopterygii</taxon>
        <taxon>Neopterygii</taxon>
        <taxon>Teleostei</taxon>
        <taxon>Ostariophysi</taxon>
        <taxon>Characiformes</taxon>
        <taxon>Characoidei</taxon>
        <taxon>Pygocentrus</taxon>
    </lineage>
</organism>
<dbReference type="GeneTree" id="ENSGT00940000163911"/>
<dbReference type="PANTHER" id="PTHR45784">
    <property type="entry name" value="C-TYPE LECTIN DOMAIN FAMILY 20 MEMBER A-RELATED"/>
    <property type="match status" value="1"/>
</dbReference>
<dbReference type="Ensembl" id="ENSPNAT00000005563.2">
    <property type="protein sequence ID" value="ENSPNAP00000005285.2"/>
    <property type="gene ID" value="ENSPNAG00000037239.1"/>
</dbReference>